<dbReference type="KEGG" id="csyr:103249791"/>
<dbReference type="Pfam" id="PF24160">
    <property type="entry name" value="UVB_sens_C"/>
    <property type="match status" value="1"/>
</dbReference>
<gene>
    <name evidence="10" type="primary">CUNH16orf58</name>
</gene>
<dbReference type="InterPro" id="IPR006968">
    <property type="entry name" value="RUS_fam"/>
</dbReference>
<dbReference type="PANTHER" id="PTHR12770">
    <property type="entry name" value="RUS1 FAMILY PROTEIN C16ORF58"/>
    <property type="match status" value="1"/>
</dbReference>
<evidence type="ECO:0000256" key="6">
    <source>
        <dbReference type="SAM" id="Phobius"/>
    </source>
</evidence>
<protein>
    <submittedName>
        <fullName evidence="10">RUS1 family protein C16orf58 homolog</fullName>
    </submittedName>
</protein>
<accession>A0A1U7SFE8</accession>
<feature type="domain" description="Protein root UVB sensitive/RUS" evidence="7">
    <location>
        <begin position="65"/>
        <end position="302"/>
    </location>
</feature>
<evidence type="ECO:0000313" key="9">
    <source>
        <dbReference type="Proteomes" id="UP000189704"/>
    </source>
</evidence>
<dbReference type="InterPro" id="IPR054549">
    <property type="entry name" value="UVB_sens_RUS_dom"/>
</dbReference>
<comment type="subcellular location">
    <subcellularLocation>
        <location evidence="1">Membrane</location>
    </subcellularLocation>
</comment>
<dbReference type="RefSeq" id="XP_008046604.1">
    <property type="nucleotide sequence ID" value="XM_008048413.2"/>
</dbReference>
<dbReference type="InterPro" id="IPR055412">
    <property type="entry name" value="UVB_sens_C"/>
</dbReference>
<dbReference type="AlphaFoldDB" id="A0A1U7SFE8"/>
<sequence length="468" mass="51469">MADAAGFEAPLCSERFGSGTARGCSAAADGSLQWEAGEWGHWGFFGVFPARPEEQDGRRALVPRAASRPLSALRAVFLPQGFPDSVSPDYVPYQLWDSVQAFASSLSGALATQAVLLGIGVGNSKASVTAAAATWLVKDSTGMLGRIVFAWWKGSKLDCNAKQWRLFADILNDVAMFLEIMAPIYPICFTMTVSISNLAKCIVSVAGGATRAALTMHQARRNNMADVSAKDSSQETMVNLAGLLVSLLMLPLVSGCLSLSLGCFFFLTALHIYANYRAVRALVMETLNEGRLQLVLKHFLQRGEILDPVSANKMEPLWTGFWPSFSLSLGVPLHRLISSVFELQQLLEGHQEPYLLRWDQSRNQVWVVLSQIAGPEVVLRAATHGLVLGALQQDGPLPGELEELRNHMWAGPKKGSWVLVKETHQVLDKLFPKFLKGLQDAGWRTEKHQLEVDEWRATWLLTPEKKIL</sequence>
<organism evidence="9 10">
    <name type="scientific">Carlito syrichta</name>
    <name type="common">Philippine tarsier</name>
    <name type="synonym">Tarsius syrichta</name>
    <dbReference type="NCBI Taxonomy" id="1868482"/>
    <lineage>
        <taxon>Eukaryota</taxon>
        <taxon>Metazoa</taxon>
        <taxon>Chordata</taxon>
        <taxon>Craniata</taxon>
        <taxon>Vertebrata</taxon>
        <taxon>Euteleostomi</taxon>
        <taxon>Mammalia</taxon>
        <taxon>Eutheria</taxon>
        <taxon>Euarchontoglires</taxon>
        <taxon>Primates</taxon>
        <taxon>Haplorrhini</taxon>
        <taxon>Tarsiiformes</taxon>
        <taxon>Tarsiidae</taxon>
        <taxon>Carlito</taxon>
    </lineage>
</organism>
<dbReference type="GeneID" id="103249791"/>
<comment type="similarity">
    <text evidence="2">Belongs to the RUS1 family.</text>
</comment>
<dbReference type="Pfam" id="PF04884">
    <property type="entry name" value="UVB_sens_prot"/>
    <property type="match status" value="1"/>
</dbReference>
<evidence type="ECO:0000256" key="5">
    <source>
        <dbReference type="ARBA" id="ARBA00023136"/>
    </source>
</evidence>
<name>A0A1U7SFE8_CARSF</name>
<keyword evidence="4 6" id="KW-1133">Transmembrane helix</keyword>
<dbReference type="OMA" id="VAVQWII"/>
<evidence type="ECO:0000256" key="3">
    <source>
        <dbReference type="ARBA" id="ARBA00022692"/>
    </source>
</evidence>
<keyword evidence="3 6" id="KW-0812">Transmembrane</keyword>
<feature type="domain" description="Root UVB sensitive protein C-terminal" evidence="8">
    <location>
        <begin position="304"/>
        <end position="459"/>
    </location>
</feature>
<dbReference type="Proteomes" id="UP000189704">
    <property type="component" value="Unplaced"/>
</dbReference>
<dbReference type="PANTHER" id="PTHR12770:SF31">
    <property type="entry name" value="RUS FAMILY MEMBER 1"/>
    <property type="match status" value="1"/>
</dbReference>
<reference evidence="10" key="1">
    <citation type="submission" date="2025-08" db="UniProtKB">
        <authorList>
            <consortium name="RefSeq"/>
        </authorList>
    </citation>
    <scope>IDENTIFICATION</scope>
</reference>
<dbReference type="GO" id="GO:0016020">
    <property type="term" value="C:membrane"/>
    <property type="evidence" value="ECO:0007669"/>
    <property type="project" value="UniProtKB-SubCell"/>
</dbReference>
<evidence type="ECO:0000256" key="2">
    <source>
        <dbReference type="ARBA" id="ARBA00007558"/>
    </source>
</evidence>
<evidence type="ECO:0000256" key="4">
    <source>
        <dbReference type="ARBA" id="ARBA00022989"/>
    </source>
</evidence>
<keyword evidence="9" id="KW-1185">Reference proteome</keyword>
<evidence type="ECO:0000259" key="8">
    <source>
        <dbReference type="Pfam" id="PF24160"/>
    </source>
</evidence>
<feature type="transmembrane region" description="Helical" evidence="6">
    <location>
        <begin position="240"/>
        <end position="267"/>
    </location>
</feature>
<evidence type="ECO:0000256" key="1">
    <source>
        <dbReference type="ARBA" id="ARBA00004370"/>
    </source>
</evidence>
<dbReference type="CTD" id="64755"/>
<evidence type="ECO:0000313" key="10">
    <source>
        <dbReference type="RefSeq" id="XP_008046604.1"/>
    </source>
</evidence>
<dbReference type="OrthoDB" id="364779at2759"/>
<proteinExistence type="inferred from homology"/>
<evidence type="ECO:0000259" key="7">
    <source>
        <dbReference type="Pfam" id="PF04884"/>
    </source>
</evidence>
<keyword evidence="5 6" id="KW-0472">Membrane</keyword>